<dbReference type="RefSeq" id="WP_142055170.1">
    <property type="nucleotide sequence ID" value="NZ_VFPA01000002.1"/>
</dbReference>
<dbReference type="OrthoDB" id="3628964at2"/>
<dbReference type="GO" id="GO:0003677">
    <property type="term" value="F:DNA binding"/>
    <property type="evidence" value="ECO:0007669"/>
    <property type="project" value="UniProtKB-KW"/>
</dbReference>
<protein>
    <submittedName>
        <fullName evidence="2">DNA-binding MarR family transcriptional regulator</fullName>
    </submittedName>
</protein>
<dbReference type="AlphaFoldDB" id="A0A543DPF0"/>
<dbReference type="GO" id="GO:0003700">
    <property type="term" value="F:DNA-binding transcription factor activity"/>
    <property type="evidence" value="ECO:0007669"/>
    <property type="project" value="InterPro"/>
</dbReference>
<dbReference type="SUPFAM" id="SSF46785">
    <property type="entry name" value="Winged helix' DNA-binding domain"/>
    <property type="match status" value="1"/>
</dbReference>
<evidence type="ECO:0000313" key="2">
    <source>
        <dbReference type="EMBL" id="TQM11207.1"/>
    </source>
</evidence>
<dbReference type="PANTHER" id="PTHR39515">
    <property type="entry name" value="CONSERVED PROTEIN"/>
    <property type="match status" value="1"/>
</dbReference>
<dbReference type="Proteomes" id="UP000315677">
    <property type="component" value="Unassembled WGS sequence"/>
</dbReference>
<dbReference type="Gene3D" id="1.10.287.100">
    <property type="match status" value="1"/>
</dbReference>
<gene>
    <name evidence="2" type="ORF">FB558_3762</name>
</gene>
<dbReference type="InterPro" id="IPR036388">
    <property type="entry name" value="WH-like_DNA-bd_sf"/>
</dbReference>
<comment type="caution">
    <text evidence="2">The sequence shown here is derived from an EMBL/GenBank/DDBJ whole genome shotgun (WGS) entry which is preliminary data.</text>
</comment>
<evidence type="ECO:0000259" key="1">
    <source>
        <dbReference type="PROSITE" id="PS50995"/>
    </source>
</evidence>
<name>A0A543DPF0_9PSEU</name>
<organism evidence="2 3">
    <name type="scientific">Pseudonocardia kunmingensis</name>
    <dbReference type="NCBI Taxonomy" id="630975"/>
    <lineage>
        <taxon>Bacteria</taxon>
        <taxon>Bacillati</taxon>
        <taxon>Actinomycetota</taxon>
        <taxon>Actinomycetes</taxon>
        <taxon>Pseudonocardiales</taxon>
        <taxon>Pseudonocardiaceae</taxon>
        <taxon>Pseudonocardia</taxon>
    </lineage>
</organism>
<keyword evidence="2" id="KW-0238">DNA-binding</keyword>
<feature type="domain" description="HTH marR-type" evidence="1">
    <location>
        <begin position="14"/>
        <end position="147"/>
    </location>
</feature>
<keyword evidence="3" id="KW-1185">Reference proteome</keyword>
<dbReference type="PROSITE" id="PS50995">
    <property type="entry name" value="HTH_MARR_2"/>
    <property type="match status" value="1"/>
</dbReference>
<dbReference type="InterPro" id="IPR000835">
    <property type="entry name" value="HTH_MarR-typ"/>
</dbReference>
<dbReference type="InterPro" id="IPR036390">
    <property type="entry name" value="WH_DNA-bd_sf"/>
</dbReference>
<dbReference type="EMBL" id="VFPA01000002">
    <property type="protein sequence ID" value="TQM11207.1"/>
    <property type="molecule type" value="Genomic_DNA"/>
</dbReference>
<dbReference type="InterPro" id="IPR052526">
    <property type="entry name" value="HTH-type_Bedaq_tolerance"/>
</dbReference>
<sequence length="148" mass="16171">MAPAEPGPATRSEAARTAADLTVVSGCLARRLRAESSVPPHHLAVMARLRDHGAETTSGLAARERVRPQSMAQTVADLVSEGFVVRRDDPDDGRKLLLDLTDRGRVALEHARLARTSWLTTGIEQQLDDAERAVLEHAIVLLNRLLDR</sequence>
<dbReference type="PANTHER" id="PTHR39515:SF2">
    <property type="entry name" value="HTH-TYPE TRANSCRIPTIONAL REGULATOR RV0880"/>
    <property type="match status" value="1"/>
</dbReference>
<dbReference type="Gene3D" id="1.10.10.10">
    <property type="entry name" value="Winged helix-like DNA-binding domain superfamily/Winged helix DNA-binding domain"/>
    <property type="match status" value="1"/>
</dbReference>
<evidence type="ECO:0000313" key="3">
    <source>
        <dbReference type="Proteomes" id="UP000315677"/>
    </source>
</evidence>
<accession>A0A543DPF0</accession>
<dbReference type="Pfam" id="PF01047">
    <property type="entry name" value="MarR"/>
    <property type="match status" value="1"/>
</dbReference>
<proteinExistence type="predicted"/>
<dbReference type="SMART" id="SM00347">
    <property type="entry name" value="HTH_MARR"/>
    <property type="match status" value="1"/>
</dbReference>
<reference evidence="2 3" key="1">
    <citation type="submission" date="2019-06" db="EMBL/GenBank/DDBJ databases">
        <title>Sequencing the genomes of 1000 actinobacteria strains.</title>
        <authorList>
            <person name="Klenk H.-P."/>
        </authorList>
    </citation>
    <scope>NUCLEOTIDE SEQUENCE [LARGE SCALE GENOMIC DNA]</scope>
    <source>
        <strain evidence="2 3">DSM 45301</strain>
    </source>
</reference>